<dbReference type="EMBL" id="CP003740">
    <property type="protein sequence ID" value="AGI66877.1"/>
    <property type="molecule type" value="Genomic_DNA"/>
</dbReference>
<dbReference type="Proteomes" id="UP000005307">
    <property type="component" value="Chromosome"/>
</dbReference>
<organism evidence="1 2">
    <name type="scientific">Octadecabacter antarcticus 307</name>
    <dbReference type="NCBI Taxonomy" id="391626"/>
    <lineage>
        <taxon>Bacteria</taxon>
        <taxon>Pseudomonadati</taxon>
        <taxon>Pseudomonadota</taxon>
        <taxon>Alphaproteobacteria</taxon>
        <taxon>Rhodobacterales</taxon>
        <taxon>Roseobacteraceae</taxon>
        <taxon>Octadecabacter</taxon>
    </lineage>
</organism>
<evidence type="ECO:0000313" key="2">
    <source>
        <dbReference type="Proteomes" id="UP000005307"/>
    </source>
</evidence>
<dbReference type="HOGENOM" id="CLU_2207339_0_0_5"/>
<reference evidence="1 2" key="1">
    <citation type="journal article" date="2013" name="PLoS ONE">
        <title>Poles Apart: Arctic and Antarctic Octadecabacter strains Share High Genome Plasticity and a New Type of Xanthorhodopsin.</title>
        <authorList>
            <person name="Vollmers J."/>
            <person name="Voget S."/>
            <person name="Dietrich S."/>
            <person name="Gollnow K."/>
            <person name="Smits M."/>
            <person name="Meyer K."/>
            <person name="Brinkhoff T."/>
            <person name="Simon M."/>
            <person name="Daniel R."/>
        </authorList>
    </citation>
    <scope>NUCLEOTIDE SEQUENCE [LARGE SCALE GENOMIC DNA]</scope>
    <source>
        <strain evidence="1 2">307</strain>
    </source>
</reference>
<sequence length="107" mass="11808">MLRIAPVAGGAHLRCARQQDRRGAAPASLPRDIFETKTIAVLCFAPLNVFFSVLTGKTPLVILIGQDGYEGRVEFGMRRVADQVDAPYGRCSSTFIQRWAAMCHWAI</sequence>
<dbReference type="AlphaFoldDB" id="M9R3S6"/>
<proteinExistence type="predicted"/>
<protein>
    <submittedName>
        <fullName evidence="1">Uncharacterized protein</fullName>
    </submittedName>
</protein>
<name>M9R3S6_9RHOB</name>
<evidence type="ECO:0000313" key="1">
    <source>
        <dbReference type="EMBL" id="AGI66877.1"/>
    </source>
</evidence>
<gene>
    <name evidence="1" type="ORF">OAN307_c11760</name>
</gene>
<keyword evidence="2" id="KW-1185">Reference proteome</keyword>
<accession>M9R3S6</accession>
<dbReference type="STRING" id="391626.OAN307_c11760"/>
<dbReference type="KEGG" id="oat:OAN307_c11760"/>